<evidence type="ECO:0000256" key="3">
    <source>
        <dbReference type="ARBA" id="ARBA00022692"/>
    </source>
</evidence>
<evidence type="ECO:0000256" key="5">
    <source>
        <dbReference type="ARBA" id="ARBA00023136"/>
    </source>
</evidence>
<feature type="domain" description="ABC3 transporter permease C-terminal" evidence="8">
    <location>
        <begin position="240"/>
        <end position="360"/>
    </location>
</feature>
<dbReference type="PANTHER" id="PTHR30572">
    <property type="entry name" value="MEMBRANE COMPONENT OF TRANSPORTER-RELATED"/>
    <property type="match status" value="1"/>
</dbReference>
<feature type="transmembrane region" description="Helical" evidence="7">
    <location>
        <begin position="288"/>
        <end position="310"/>
    </location>
</feature>
<comment type="similarity">
    <text evidence="6">Belongs to the ABC-4 integral membrane protein family.</text>
</comment>
<protein>
    <recommendedName>
        <fullName evidence="8">ABC3 transporter permease C-terminal domain-containing protein</fullName>
    </recommendedName>
</protein>
<reference evidence="9 10" key="1">
    <citation type="submission" date="2012-12" db="EMBL/GenBank/DDBJ databases">
        <title>The Genome Sequence of Bacillus cereus HuB4-4.</title>
        <authorList>
            <consortium name="The Broad Institute Genome Sequencing Platform"/>
            <consortium name="The Broad Institute Genome Sequencing Center for Infectious Disease"/>
            <person name="Feldgarden M."/>
            <person name="Van der Auwera G.A."/>
            <person name="Mahillon J."/>
            <person name="Duprez V."/>
            <person name="Timmery S."/>
            <person name="Mattelet C."/>
            <person name="Dierick K."/>
            <person name="Sun M."/>
            <person name="Yu Z."/>
            <person name="Zhu L."/>
            <person name="Hu X."/>
            <person name="Shank E.B."/>
            <person name="Swiecicka I."/>
            <person name="Hansen B.M."/>
            <person name="Andrup L."/>
            <person name="Walker B."/>
            <person name="Young S.K."/>
            <person name="Zeng Q."/>
            <person name="Gargeya S."/>
            <person name="Fitzgerald M."/>
            <person name="Haas B."/>
            <person name="Abouelleil A."/>
            <person name="Alvarado L."/>
            <person name="Arachchi H.M."/>
            <person name="Berlin A.M."/>
            <person name="Chapman S.B."/>
            <person name="Dewar J."/>
            <person name="Goldberg J."/>
            <person name="Griggs A."/>
            <person name="Gujja S."/>
            <person name="Hansen M."/>
            <person name="Howarth C."/>
            <person name="Imamovic A."/>
            <person name="Larimer J."/>
            <person name="McCowan C."/>
            <person name="Murphy C."/>
            <person name="Neiman D."/>
            <person name="Pearson M."/>
            <person name="Priest M."/>
            <person name="Roberts A."/>
            <person name="Saif S."/>
            <person name="Shea T."/>
            <person name="Sisk P."/>
            <person name="Sykes S."/>
            <person name="Wortman J."/>
            <person name="Nusbaum C."/>
            <person name="Birren B."/>
        </authorList>
    </citation>
    <scope>NUCLEOTIDE SEQUENCE [LARGE SCALE GENOMIC DNA]</scope>
    <source>
        <strain evidence="9 10">HuB4-4</strain>
    </source>
</reference>
<dbReference type="Proteomes" id="UP000014009">
    <property type="component" value="Unassembled WGS sequence"/>
</dbReference>
<dbReference type="GO" id="GO:0005886">
    <property type="term" value="C:plasma membrane"/>
    <property type="evidence" value="ECO:0007669"/>
    <property type="project" value="UniProtKB-SubCell"/>
</dbReference>
<evidence type="ECO:0000313" key="10">
    <source>
        <dbReference type="Proteomes" id="UP000014009"/>
    </source>
</evidence>
<evidence type="ECO:0000256" key="4">
    <source>
        <dbReference type="ARBA" id="ARBA00022989"/>
    </source>
</evidence>
<dbReference type="InterPro" id="IPR050250">
    <property type="entry name" value="Macrolide_Exporter_MacB"/>
</dbReference>
<feature type="transmembrane region" description="Helical" evidence="7">
    <location>
        <begin position="233"/>
        <end position="256"/>
    </location>
</feature>
<evidence type="ECO:0000256" key="6">
    <source>
        <dbReference type="ARBA" id="ARBA00038076"/>
    </source>
</evidence>
<name>A0A9W5QWF4_BACCE</name>
<evidence type="ECO:0000256" key="1">
    <source>
        <dbReference type="ARBA" id="ARBA00004651"/>
    </source>
</evidence>
<keyword evidence="5 7" id="KW-0472">Membrane</keyword>
<keyword evidence="4 7" id="KW-1133">Transmembrane helix</keyword>
<comment type="subcellular location">
    <subcellularLocation>
        <location evidence="1">Cell membrane</location>
        <topology evidence="1">Multi-pass membrane protein</topology>
    </subcellularLocation>
</comment>
<evidence type="ECO:0000313" key="9">
    <source>
        <dbReference type="EMBL" id="EOP91337.1"/>
    </source>
</evidence>
<gene>
    <name evidence="9" type="ORF">IGM_01983</name>
</gene>
<keyword evidence="3 7" id="KW-0812">Transmembrane</keyword>
<dbReference type="PANTHER" id="PTHR30572:SF4">
    <property type="entry name" value="ABC TRANSPORTER PERMEASE YTRF"/>
    <property type="match status" value="1"/>
</dbReference>
<feature type="transmembrane region" description="Helical" evidence="7">
    <location>
        <begin position="330"/>
        <end position="353"/>
    </location>
</feature>
<dbReference type="GO" id="GO:0022857">
    <property type="term" value="F:transmembrane transporter activity"/>
    <property type="evidence" value="ECO:0007669"/>
    <property type="project" value="TreeGrafter"/>
</dbReference>
<proteinExistence type="inferred from homology"/>
<evidence type="ECO:0000256" key="7">
    <source>
        <dbReference type="SAM" id="Phobius"/>
    </source>
</evidence>
<evidence type="ECO:0000259" key="8">
    <source>
        <dbReference type="Pfam" id="PF02687"/>
    </source>
</evidence>
<organism evidence="9 10">
    <name type="scientific">Bacillus cereus HuB4-4</name>
    <dbReference type="NCBI Taxonomy" id="1053211"/>
    <lineage>
        <taxon>Bacteria</taxon>
        <taxon>Bacillati</taxon>
        <taxon>Bacillota</taxon>
        <taxon>Bacilli</taxon>
        <taxon>Bacillales</taxon>
        <taxon>Bacillaceae</taxon>
        <taxon>Bacillus</taxon>
        <taxon>Bacillus cereus group</taxon>
    </lineage>
</organism>
<feature type="transmembrane region" description="Helical" evidence="7">
    <location>
        <begin position="695"/>
        <end position="722"/>
    </location>
</feature>
<dbReference type="AlphaFoldDB" id="A0A9W5QWF4"/>
<feature type="transmembrane region" description="Helical" evidence="7">
    <location>
        <begin position="743"/>
        <end position="771"/>
    </location>
</feature>
<feature type="domain" description="ABC3 transporter permease C-terminal" evidence="8">
    <location>
        <begin position="700"/>
        <end position="814"/>
    </location>
</feature>
<dbReference type="EMBL" id="AHEF01000039">
    <property type="protein sequence ID" value="EOP91337.1"/>
    <property type="molecule type" value="Genomic_DNA"/>
</dbReference>
<dbReference type="Pfam" id="PF02687">
    <property type="entry name" value="FtsX"/>
    <property type="match status" value="2"/>
</dbReference>
<keyword evidence="2" id="KW-1003">Cell membrane</keyword>
<accession>A0A9W5QWF4</accession>
<sequence length="823" mass="92664">MIRSHKQLSQKYLRSNIKRTVLTLVGIVLALSLITTIGLFFNSGYISKIENAKKGPLGSANISVENYNQKLLDTVKNTPYVTSYGIASQGETLHIDGIDISHIYANHLAFQILESSFPIQGKLPASENEAVLEKWMLPYIGSNLKVGDMFTIHEKKYKLVGLLNNSNSTEENKKGRLLTVKNEFKVGEGNLLIELQQSANFKEVENQFALLTNKENIKMNEELNKSLKPSSEVIVAASISIGIVVISTIVIIYNAFQISVVERMKQLGLLRSIGATQKQIRKIVMREATFLSIIAIYFGILCSLFVIFILNKILLKVLNNPTGFIIQLDWRIIVVSSFLTLITVYVSSFFPAFRAGRISPLLAISSRLSIQKEKIKKQKGKKIKKPISFPLSMALKNIKRNPNRYTVTILSIVISSVLYITFTFLIDTYIGRQQPLDQALKTDISLMIPSELEKNSIDRMNRDLQQVPNVRKIYKQYESHPFYTNIPENKQIKELQGNKSLYEKGEFNHQTVERLKTHIKAYDENTLKKLTENVINGRIDIPKLDREKGVILVKQAATKDMNTSKTYVGPLSKFKVGDTIQVIQNQEEGQSSKEGFYIPDKIETVKIVAIVESDLFNMSRTLDTITLITSESVVNSLTKSSSTLKGIEIELENQSQAKTTMLDIQKRIGGDKSVEVINLTDGNNALKDQMLYMKILAYGFITVIVLIGSVNVLNTITVSIMMRRKELAALKSIGMSQKDLKKMVIYEGILYGFFGSIQGIFFGCLLSYILYMAVSNTISFEWAIPYQASLITFITALLISYVAVLIPLRKIQKDNTIDVLREG</sequence>
<evidence type="ECO:0000256" key="2">
    <source>
        <dbReference type="ARBA" id="ARBA00022475"/>
    </source>
</evidence>
<feature type="transmembrane region" description="Helical" evidence="7">
    <location>
        <begin position="21"/>
        <end position="41"/>
    </location>
</feature>
<comment type="caution">
    <text evidence="9">The sequence shown here is derived from an EMBL/GenBank/DDBJ whole genome shotgun (WGS) entry which is preliminary data.</text>
</comment>
<dbReference type="InterPro" id="IPR003838">
    <property type="entry name" value="ABC3_permease_C"/>
</dbReference>
<feature type="transmembrane region" description="Helical" evidence="7">
    <location>
        <begin position="783"/>
        <end position="806"/>
    </location>
</feature>
<feature type="transmembrane region" description="Helical" evidence="7">
    <location>
        <begin position="405"/>
        <end position="426"/>
    </location>
</feature>
<dbReference type="RefSeq" id="WP_016098153.1">
    <property type="nucleotide sequence ID" value="NZ_KB976537.1"/>
</dbReference>